<organism evidence="1 2">
    <name type="scientific">Miniimonas arenae</name>
    <dbReference type="NCBI Taxonomy" id="676201"/>
    <lineage>
        <taxon>Bacteria</taxon>
        <taxon>Bacillati</taxon>
        <taxon>Actinomycetota</taxon>
        <taxon>Actinomycetes</taxon>
        <taxon>Micrococcales</taxon>
        <taxon>Beutenbergiaceae</taxon>
        <taxon>Miniimonas</taxon>
    </lineage>
</organism>
<accession>A0A5C5BD59</accession>
<dbReference type="RefSeq" id="WP_108719153.1">
    <property type="nucleotide sequence ID" value="NZ_VENP01000033.1"/>
</dbReference>
<protein>
    <submittedName>
        <fullName evidence="1">Uncharacterized protein</fullName>
    </submittedName>
</protein>
<sequence>MHQLWERLLHRRAPEEDPLVTLELQASLARLLAECWRIHHHSGFAGAHHARAAVQAYEITLRSAVRHAGGDDAEHAPGDIVALELDLASRGWIW</sequence>
<evidence type="ECO:0000313" key="1">
    <source>
        <dbReference type="EMBL" id="TNU73786.1"/>
    </source>
</evidence>
<dbReference type="AlphaFoldDB" id="A0A5C5BD59"/>
<name>A0A5C5BD59_9MICO</name>
<proteinExistence type="predicted"/>
<dbReference type="OrthoDB" id="5147098at2"/>
<evidence type="ECO:0000313" key="2">
    <source>
        <dbReference type="Proteomes" id="UP000313849"/>
    </source>
</evidence>
<gene>
    <name evidence="1" type="ORF">FH969_09625</name>
</gene>
<comment type="caution">
    <text evidence="1">The sequence shown here is derived from an EMBL/GenBank/DDBJ whole genome shotgun (WGS) entry which is preliminary data.</text>
</comment>
<dbReference type="Proteomes" id="UP000313849">
    <property type="component" value="Unassembled WGS sequence"/>
</dbReference>
<dbReference type="EMBL" id="VENP01000033">
    <property type="protein sequence ID" value="TNU73786.1"/>
    <property type="molecule type" value="Genomic_DNA"/>
</dbReference>
<reference evidence="1 2" key="1">
    <citation type="submission" date="2019-06" db="EMBL/GenBank/DDBJ databases">
        <title>Draft genome sequence of Miniimonas arenae KCTC 19750T isolated from sea sand.</title>
        <authorList>
            <person name="Park S.-J."/>
        </authorList>
    </citation>
    <scope>NUCLEOTIDE SEQUENCE [LARGE SCALE GENOMIC DNA]</scope>
    <source>
        <strain evidence="1 2">KCTC 19750</strain>
    </source>
</reference>
<keyword evidence="2" id="KW-1185">Reference proteome</keyword>